<proteinExistence type="predicted"/>
<dbReference type="KEGG" id="crx:CRECT_1857"/>
<keyword evidence="1" id="KW-0249">Electron transport</keyword>
<protein>
    <submittedName>
        <fullName evidence="3">Electron transfer flavoprotein FixA</fullName>
    </submittedName>
</protein>
<evidence type="ECO:0000259" key="2">
    <source>
        <dbReference type="SMART" id="SM00893"/>
    </source>
</evidence>
<evidence type="ECO:0000313" key="3">
    <source>
        <dbReference type="EMBL" id="QCD47477.1"/>
    </source>
</evidence>
<dbReference type="Pfam" id="PF01012">
    <property type="entry name" value="ETF"/>
    <property type="match status" value="1"/>
</dbReference>
<organism evidence="3 4">
    <name type="scientific">Campylobacter rectus</name>
    <name type="common">Wolinella recta</name>
    <dbReference type="NCBI Taxonomy" id="203"/>
    <lineage>
        <taxon>Bacteria</taxon>
        <taxon>Pseudomonadati</taxon>
        <taxon>Campylobacterota</taxon>
        <taxon>Epsilonproteobacteria</taxon>
        <taxon>Campylobacterales</taxon>
        <taxon>Campylobacteraceae</taxon>
        <taxon>Campylobacter</taxon>
    </lineage>
</organism>
<dbReference type="InterPro" id="IPR014730">
    <property type="entry name" value="ETF_a/b_N"/>
</dbReference>
<keyword evidence="1" id="KW-0813">Transport</keyword>
<accession>A0A6G5QPF2</accession>
<dbReference type="InterPro" id="IPR012255">
    <property type="entry name" value="ETF_b"/>
</dbReference>
<sequence length="252" mass="27045">MKILVGCKVVPEEQDIAVNGETLELSKANPKISQFDLNALQAAVDIKEQNADANIKALSIGSKSLENTKVRKDILSRGADELVVISNDKFENLLPCDTAEMFKQTASNLGFDLIICGDGSGDLFAGQTGLRVGALLDIPAINCVNKIVSVDATKIVVQRELENEIEELEIALPALICVSTDINTPAIPGMKAILAAAKKPVNVMDSNFDLSSVVELKEVKAPKKKDRLKVIVEGDGDDKIAEFAANFKKALN</sequence>
<dbReference type="Gene3D" id="3.40.50.620">
    <property type="entry name" value="HUPs"/>
    <property type="match status" value="1"/>
</dbReference>
<dbReference type="AlphaFoldDB" id="A0A6G5QPF2"/>
<dbReference type="InterPro" id="IPR014729">
    <property type="entry name" value="Rossmann-like_a/b/a_fold"/>
</dbReference>
<feature type="domain" description="Electron transfer flavoprotein alpha/beta-subunit N-terminal" evidence="2">
    <location>
        <begin position="20"/>
        <end position="213"/>
    </location>
</feature>
<gene>
    <name evidence="3" type="ORF">CRECT_1857</name>
</gene>
<dbReference type="SMART" id="SM00893">
    <property type="entry name" value="ETF"/>
    <property type="match status" value="1"/>
</dbReference>
<dbReference type="NCBIfam" id="NF002888">
    <property type="entry name" value="PRK03359.1"/>
    <property type="match status" value="1"/>
</dbReference>
<dbReference type="PANTHER" id="PTHR21294:SF17">
    <property type="entry name" value="PROTEIN FIXA"/>
    <property type="match status" value="1"/>
</dbReference>
<name>A0A6G5QPF2_CAMRE</name>
<dbReference type="PIRSF" id="PIRSF000090">
    <property type="entry name" value="Beta-ETF"/>
    <property type="match status" value="1"/>
</dbReference>
<dbReference type="EMBL" id="CP012543">
    <property type="protein sequence ID" value="QCD47477.1"/>
    <property type="molecule type" value="Genomic_DNA"/>
</dbReference>
<evidence type="ECO:0000313" key="4">
    <source>
        <dbReference type="Proteomes" id="UP000502377"/>
    </source>
</evidence>
<reference evidence="3 4" key="1">
    <citation type="submission" date="2016-07" db="EMBL/GenBank/DDBJ databases">
        <title>Comparative genomics of the Campylobacter concisus group.</title>
        <authorList>
            <person name="Miller W.G."/>
            <person name="Yee E."/>
            <person name="Chapman M.H."/>
            <person name="Huynh S."/>
            <person name="Bono J.L."/>
            <person name="On S.L.W."/>
            <person name="StLeger J."/>
            <person name="Foster G."/>
            <person name="Parker C.T."/>
        </authorList>
    </citation>
    <scope>NUCLEOTIDE SEQUENCE [LARGE SCALE GENOMIC DNA]</scope>
    <source>
        <strain evidence="3 4">ATCC 33238</strain>
    </source>
</reference>
<dbReference type="RefSeq" id="WP_004318413.1">
    <property type="nucleotide sequence ID" value="NZ_CP012543.1"/>
</dbReference>
<dbReference type="Proteomes" id="UP000502377">
    <property type="component" value="Chromosome"/>
</dbReference>
<dbReference type="PANTHER" id="PTHR21294">
    <property type="entry name" value="ELECTRON TRANSFER FLAVOPROTEIN BETA-SUBUNIT"/>
    <property type="match status" value="1"/>
</dbReference>
<evidence type="ECO:0000256" key="1">
    <source>
        <dbReference type="ARBA" id="ARBA00022982"/>
    </source>
</evidence>
<dbReference type="SUPFAM" id="SSF52402">
    <property type="entry name" value="Adenine nucleotide alpha hydrolases-like"/>
    <property type="match status" value="1"/>
</dbReference>
<dbReference type="GO" id="GO:0009055">
    <property type="term" value="F:electron transfer activity"/>
    <property type="evidence" value="ECO:0007669"/>
    <property type="project" value="InterPro"/>
</dbReference>